<evidence type="ECO:0000256" key="1">
    <source>
        <dbReference type="SAM" id="SignalP"/>
    </source>
</evidence>
<evidence type="ECO:0000313" key="3">
    <source>
        <dbReference type="Proteomes" id="UP000030361"/>
    </source>
</evidence>
<dbReference type="RefSeq" id="WP_052127653.1">
    <property type="nucleotide sequence ID" value="NZ_CP018906.1"/>
</dbReference>
<protein>
    <submittedName>
        <fullName evidence="2">Uncharacterized protein</fullName>
    </submittedName>
</protein>
<sequence length="119" mass="12614">MEGKFTKTLLISTAALGLCVAASGVAADKTDAKSYAKVTSNRTLTSAPETRNVTFTGSNALYDKTGTLRGARKVATTTTLQGLAASNSSQKNVRAYRVATTDRGSVYYKVVSFDKTYRG</sequence>
<keyword evidence="1" id="KW-0732">Signal</keyword>
<gene>
    <name evidence="2" type="ORF">PL11_001770</name>
</gene>
<dbReference type="KEGG" id="lcu:PL11_001770"/>
<dbReference type="EMBL" id="CP018906">
    <property type="protein sequence ID" value="AQW20732.1"/>
    <property type="molecule type" value="Genomic_DNA"/>
</dbReference>
<evidence type="ECO:0000313" key="2">
    <source>
        <dbReference type="EMBL" id="AQW20732.1"/>
    </source>
</evidence>
<accession>A0A1S6QGK1</accession>
<reference evidence="2 3" key="1">
    <citation type="journal article" date="2015" name="Genome Announc.">
        <title>Genome Sequence of Lactobacillus curieae CCTCC M 2011381T, a Novel Producer of Gamma-aminobutyric Acid.</title>
        <authorList>
            <person name="Wang Y."/>
            <person name="Wang Y."/>
            <person name="Lang C."/>
            <person name="Wei D."/>
            <person name="Xu P."/>
            <person name="Xie J."/>
        </authorList>
    </citation>
    <scope>NUCLEOTIDE SEQUENCE [LARGE SCALE GENOMIC DNA]</scope>
    <source>
        <strain evidence="2 3">CCTCC M 2011381</strain>
    </source>
</reference>
<name>A0A1S6QGK1_9LACO</name>
<organism evidence="2 3">
    <name type="scientific">Lentilactobacillus curieae</name>
    <dbReference type="NCBI Taxonomy" id="1138822"/>
    <lineage>
        <taxon>Bacteria</taxon>
        <taxon>Bacillati</taxon>
        <taxon>Bacillota</taxon>
        <taxon>Bacilli</taxon>
        <taxon>Lactobacillales</taxon>
        <taxon>Lactobacillaceae</taxon>
        <taxon>Lentilactobacillus</taxon>
    </lineage>
</organism>
<dbReference type="AlphaFoldDB" id="A0A1S6QGK1"/>
<feature type="signal peptide" evidence="1">
    <location>
        <begin position="1"/>
        <end position="26"/>
    </location>
</feature>
<dbReference type="Proteomes" id="UP000030361">
    <property type="component" value="Chromosome"/>
</dbReference>
<feature type="chain" id="PRO_5038982267" evidence="1">
    <location>
        <begin position="27"/>
        <end position="119"/>
    </location>
</feature>
<keyword evidence="3" id="KW-1185">Reference proteome</keyword>
<proteinExistence type="predicted"/>
<dbReference type="OrthoDB" id="2329257at2"/>